<dbReference type="PANTHER" id="PTHR10670">
    <property type="entry name" value="DNA POLYMERASE EPSILON CATALYTIC SUBUNIT A"/>
    <property type="match status" value="1"/>
</dbReference>
<protein>
    <recommendedName>
        <fullName evidence="1">DNA polymerase epsilon catalytic subunit</fullName>
        <ecNumber evidence="1">2.7.7.7</ecNumber>
    </recommendedName>
</protein>
<dbReference type="GO" id="GO:0003677">
    <property type="term" value="F:DNA binding"/>
    <property type="evidence" value="ECO:0007669"/>
    <property type="project" value="UniProtKB-KW"/>
</dbReference>
<evidence type="ECO:0000256" key="2">
    <source>
        <dbReference type="SAM" id="Phobius"/>
    </source>
</evidence>
<keyword evidence="1" id="KW-0548">Nucleotidyltransferase</keyword>
<evidence type="ECO:0000313" key="4">
    <source>
        <dbReference type="Proteomes" id="UP000092445"/>
    </source>
</evidence>
<keyword evidence="2" id="KW-1133">Transmembrane helix</keyword>
<evidence type="ECO:0000256" key="1">
    <source>
        <dbReference type="RuleBase" id="RU365029"/>
    </source>
</evidence>
<dbReference type="GO" id="GO:0008310">
    <property type="term" value="F:single-stranded DNA 3'-5' DNA exonuclease activity"/>
    <property type="evidence" value="ECO:0007669"/>
    <property type="project" value="TreeGrafter"/>
</dbReference>
<dbReference type="InterPro" id="IPR029703">
    <property type="entry name" value="POL2"/>
</dbReference>
<keyword evidence="1" id="KW-0239">DNA-directed DNA polymerase</keyword>
<comment type="catalytic activity">
    <reaction evidence="1">
        <text>DNA(n) + a 2'-deoxyribonucleoside 5'-triphosphate = DNA(n+1) + diphosphate</text>
        <dbReference type="Rhea" id="RHEA:22508"/>
        <dbReference type="Rhea" id="RHEA-COMP:17339"/>
        <dbReference type="Rhea" id="RHEA-COMP:17340"/>
        <dbReference type="ChEBI" id="CHEBI:33019"/>
        <dbReference type="ChEBI" id="CHEBI:61560"/>
        <dbReference type="ChEBI" id="CHEBI:173112"/>
        <dbReference type="EC" id="2.7.7.7"/>
    </reaction>
</comment>
<proteinExistence type="inferred from homology"/>
<comment type="subcellular location">
    <subcellularLocation>
        <location evidence="1">Nucleus</location>
    </subcellularLocation>
</comment>
<dbReference type="GO" id="GO:0006297">
    <property type="term" value="P:nucleotide-excision repair, DNA gap filling"/>
    <property type="evidence" value="ECO:0007669"/>
    <property type="project" value="TreeGrafter"/>
</dbReference>
<dbReference type="GO" id="GO:0008622">
    <property type="term" value="C:epsilon DNA polymerase complex"/>
    <property type="evidence" value="ECO:0007669"/>
    <property type="project" value="InterPro"/>
</dbReference>
<keyword evidence="1" id="KW-0235">DNA replication</keyword>
<dbReference type="GO" id="GO:0003887">
    <property type="term" value="F:DNA-directed DNA polymerase activity"/>
    <property type="evidence" value="ECO:0007669"/>
    <property type="project" value="UniProtKB-KW"/>
</dbReference>
<keyword evidence="1" id="KW-0004">4Fe-4S</keyword>
<dbReference type="STRING" id="7398.A0A1B0AH46"/>
<keyword evidence="1" id="KW-0539">Nucleus</keyword>
<keyword evidence="4" id="KW-1185">Reference proteome</keyword>
<dbReference type="AlphaFoldDB" id="A0A1B0AH46"/>
<evidence type="ECO:0000313" key="3">
    <source>
        <dbReference type="EnsemblMetazoa" id="GPAI045578-PA"/>
    </source>
</evidence>
<organism evidence="3 4">
    <name type="scientific">Glossina pallidipes</name>
    <name type="common">Tsetse fly</name>
    <dbReference type="NCBI Taxonomy" id="7398"/>
    <lineage>
        <taxon>Eukaryota</taxon>
        <taxon>Metazoa</taxon>
        <taxon>Ecdysozoa</taxon>
        <taxon>Arthropoda</taxon>
        <taxon>Hexapoda</taxon>
        <taxon>Insecta</taxon>
        <taxon>Pterygota</taxon>
        <taxon>Neoptera</taxon>
        <taxon>Endopterygota</taxon>
        <taxon>Diptera</taxon>
        <taxon>Brachycera</taxon>
        <taxon>Muscomorpha</taxon>
        <taxon>Hippoboscoidea</taxon>
        <taxon>Glossinidae</taxon>
        <taxon>Glossina</taxon>
    </lineage>
</organism>
<keyword evidence="1" id="KW-0863">Zinc-finger</keyword>
<reference evidence="3" key="2">
    <citation type="submission" date="2020-05" db="UniProtKB">
        <authorList>
            <consortium name="EnsemblMetazoa"/>
        </authorList>
    </citation>
    <scope>IDENTIFICATION</scope>
    <source>
        <strain evidence="3">IAEA</strain>
    </source>
</reference>
<dbReference type="GO" id="GO:0008270">
    <property type="term" value="F:zinc ion binding"/>
    <property type="evidence" value="ECO:0007669"/>
    <property type="project" value="UniProtKB-KW"/>
</dbReference>
<keyword evidence="1" id="KW-0808">Transferase</keyword>
<dbReference type="VEuPathDB" id="VectorBase:GPAI045578"/>
<keyword evidence="2" id="KW-0472">Membrane</keyword>
<dbReference type="EnsemblMetazoa" id="GPAI045578-RA">
    <property type="protein sequence ID" value="GPAI045578-PA"/>
    <property type="gene ID" value="GPAI045578"/>
</dbReference>
<comment type="cofactor">
    <cofactor evidence="1">
        <name>[4Fe-4S] cluster</name>
        <dbReference type="ChEBI" id="CHEBI:49883"/>
    </cofactor>
</comment>
<dbReference type="GO" id="GO:0000278">
    <property type="term" value="P:mitotic cell cycle"/>
    <property type="evidence" value="ECO:0007669"/>
    <property type="project" value="TreeGrafter"/>
</dbReference>
<comment type="similarity">
    <text evidence="1">Belongs to the DNA polymerase type-B family.</text>
</comment>
<sequence length="280" mass="31949">MNLPQFLMLTLLVSTTILYLIVKAAFSYWKYRGILHAKPTISGFTDDNNDEDARKASRTCVQLVVFNRCHKVFESDSFINFQVKYSTYYTYGGVTAAALVAQNAKQDQSVQIENEDDDNSGDDVEEVATRNEIDTVADEEEEHLSLELNWTITERTTETTKEAIKDLSHSALEFVIRLYTNYGKSKPSPCLDLIRAIVKVFSVDKVLAEETNELCRNMLRLIGIGEFSDLAEWKYPYQSYTIAEVICNHCRDVELCKDKHRAIKDVANSLDSLKIFHNSI</sequence>
<keyword evidence="1" id="KW-0238">DNA-binding</keyword>
<dbReference type="Proteomes" id="UP000092445">
    <property type="component" value="Unassembled WGS sequence"/>
</dbReference>
<dbReference type="GO" id="GO:0051539">
    <property type="term" value="F:4 iron, 4 sulfur cluster binding"/>
    <property type="evidence" value="ECO:0007669"/>
    <property type="project" value="UniProtKB-KW"/>
</dbReference>
<dbReference type="GO" id="GO:0006272">
    <property type="term" value="P:leading strand elongation"/>
    <property type="evidence" value="ECO:0007669"/>
    <property type="project" value="TreeGrafter"/>
</dbReference>
<accession>A0A1B0AH46</accession>
<dbReference type="GO" id="GO:0006287">
    <property type="term" value="P:base-excision repair, gap-filling"/>
    <property type="evidence" value="ECO:0007669"/>
    <property type="project" value="TreeGrafter"/>
</dbReference>
<comment type="function">
    <text evidence="1">DNA polymerase II participates in chromosomal DNA replication.</text>
</comment>
<dbReference type="PANTHER" id="PTHR10670:SF0">
    <property type="entry name" value="DNA POLYMERASE EPSILON CATALYTIC SUBUNIT A"/>
    <property type="match status" value="1"/>
</dbReference>
<keyword evidence="1" id="KW-0411">Iron-sulfur</keyword>
<keyword evidence="2" id="KW-0812">Transmembrane</keyword>
<dbReference type="EC" id="2.7.7.7" evidence="1"/>
<keyword evidence="1" id="KW-0862">Zinc</keyword>
<reference evidence="4" key="1">
    <citation type="submission" date="2014-03" db="EMBL/GenBank/DDBJ databases">
        <authorList>
            <person name="Aksoy S."/>
            <person name="Warren W."/>
            <person name="Wilson R.K."/>
        </authorList>
    </citation>
    <scope>NUCLEOTIDE SEQUENCE [LARGE SCALE GENOMIC DNA]</scope>
    <source>
        <strain evidence="4">IAEA</strain>
    </source>
</reference>
<feature type="transmembrane region" description="Helical" evidence="2">
    <location>
        <begin position="6"/>
        <end position="26"/>
    </location>
</feature>
<name>A0A1B0AH46_GLOPL</name>
<keyword evidence="1" id="KW-0479">Metal-binding</keyword>
<dbReference type="GO" id="GO:0045004">
    <property type="term" value="P:DNA replication proofreading"/>
    <property type="evidence" value="ECO:0007669"/>
    <property type="project" value="TreeGrafter"/>
</dbReference>
<keyword evidence="1" id="KW-0408">Iron</keyword>